<keyword evidence="1" id="KW-0812">Transmembrane</keyword>
<reference evidence="2 3" key="1">
    <citation type="journal article" date="2019" name="Environ. Microbiol.">
        <title>The phytopathogenic nature of Dickeya aquatica 174/2 and the dynamic early evolution of Dickeya pathogenicity.</title>
        <authorList>
            <person name="Duprey A."/>
            <person name="Taib N."/>
            <person name="Leonard S."/>
            <person name="Garin T."/>
            <person name="Flandrois J.P."/>
            <person name="Nasser W."/>
            <person name="Brochier-Armanet C."/>
            <person name="Reverchon S."/>
        </authorList>
    </citation>
    <scope>NUCLEOTIDE SEQUENCE [LARGE SCALE GENOMIC DNA]</scope>
    <source>
        <strain evidence="2 3">NCPPB 569</strain>
    </source>
</reference>
<feature type="transmembrane region" description="Helical" evidence="1">
    <location>
        <begin position="38"/>
        <end position="62"/>
    </location>
</feature>
<dbReference type="KEGG" id="dic:Dpoa569_0001317"/>
<name>A0A5B8I314_9GAMM</name>
<keyword evidence="3" id="KW-1185">Reference proteome</keyword>
<evidence type="ECO:0000313" key="2">
    <source>
        <dbReference type="EMBL" id="QDX29542.1"/>
    </source>
</evidence>
<evidence type="ECO:0000256" key="1">
    <source>
        <dbReference type="SAM" id="Phobius"/>
    </source>
</evidence>
<accession>A0A5B8I314</accession>
<feature type="transmembrane region" description="Helical" evidence="1">
    <location>
        <begin position="12"/>
        <end position="32"/>
    </location>
</feature>
<dbReference type="RefSeq" id="WP_042871501.1">
    <property type="nucleotide sequence ID" value="NZ_CM001975.1"/>
</dbReference>
<protein>
    <recommendedName>
        <fullName evidence="4">Holin</fullName>
    </recommendedName>
</protein>
<evidence type="ECO:0008006" key="4">
    <source>
        <dbReference type="Google" id="ProtNLM"/>
    </source>
</evidence>
<keyword evidence="1" id="KW-0472">Membrane</keyword>
<proteinExistence type="predicted"/>
<organism evidence="2 3">
    <name type="scientific">Dickeya poaceiphila</name>
    <dbReference type="NCBI Taxonomy" id="568768"/>
    <lineage>
        <taxon>Bacteria</taxon>
        <taxon>Pseudomonadati</taxon>
        <taxon>Pseudomonadota</taxon>
        <taxon>Gammaproteobacteria</taxon>
        <taxon>Enterobacterales</taxon>
        <taxon>Pectobacteriaceae</taxon>
        <taxon>Dickeya</taxon>
    </lineage>
</organism>
<keyword evidence="1" id="KW-1133">Transmembrane helix</keyword>
<dbReference type="InterPro" id="IPR057700">
    <property type="entry name" value="DUF7940"/>
</dbReference>
<dbReference type="AlphaFoldDB" id="A0A5B8I314"/>
<dbReference type="EMBL" id="CP042220">
    <property type="protein sequence ID" value="QDX29542.1"/>
    <property type="molecule type" value="Genomic_DNA"/>
</dbReference>
<sequence>MKIIEDWKQAWRWFSVHALAISGAIPAMWVSLPDEFKTAIPAGAMSIITAVVAVAGIVGRVIQQGQQS</sequence>
<dbReference type="Pfam" id="PF25612">
    <property type="entry name" value="DUF7940"/>
    <property type="match status" value="1"/>
</dbReference>
<dbReference type="STRING" id="568768.GCA_000406125_02540"/>
<dbReference type="Proteomes" id="UP000320591">
    <property type="component" value="Chromosome"/>
</dbReference>
<gene>
    <name evidence="2" type="ORF">Dpoa569_0001317</name>
</gene>
<evidence type="ECO:0000313" key="3">
    <source>
        <dbReference type="Proteomes" id="UP000320591"/>
    </source>
</evidence>
<dbReference type="OrthoDB" id="7585869at2"/>